<keyword evidence="11 17" id="KW-1133">Transmembrane helix</keyword>
<keyword evidence="9 17" id="KW-1278">Translocase</keyword>
<dbReference type="AlphaFoldDB" id="A0A0F6QHD8"/>
<keyword evidence="15 17" id="KW-0472">Membrane</keyword>
<keyword evidence="13 17" id="KW-0830">Ubiquinone</keyword>
<dbReference type="PRINTS" id="PR01436">
    <property type="entry name" value="NADHDHGNASE2"/>
</dbReference>
<gene>
    <name evidence="21" type="primary">ND2</name>
</gene>
<evidence type="ECO:0000256" key="7">
    <source>
        <dbReference type="ARBA" id="ARBA00022692"/>
    </source>
</evidence>
<dbReference type="PANTHER" id="PTHR46552:SF1">
    <property type="entry name" value="NADH-UBIQUINONE OXIDOREDUCTASE CHAIN 2"/>
    <property type="match status" value="1"/>
</dbReference>
<proteinExistence type="inferred from homology"/>
<evidence type="ECO:0000256" key="4">
    <source>
        <dbReference type="ARBA" id="ARBA00021008"/>
    </source>
</evidence>
<evidence type="ECO:0000256" key="10">
    <source>
        <dbReference type="ARBA" id="ARBA00022982"/>
    </source>
</evidence>
<evidence type="ECO:0000256" key="9">
    <source>
        <dbReference type="ARBA" id="ARBA00022967"/>
    </source>
</evidence>
<dbReference type="InterPro" id="IPR003917">
    <property type="entry name" value="NADH_UbQ_OxRdtase_chain2"/>
</dbReference>
<evidence type="ECO:0000256" key="5">
    <source>
        <dbReference type="ARBA" id="ARBA00022448"/>
    </source>
</evidence>
<evidence type="ECO:0000313" key="21">
    <source>
        <dbReference type="EMBL" id="AKE07167.1"/>
    </source>
</evidence>
<evidence type="ECO:0000256" key="13">
    <source>
        <dbReference type="ARBA" id="ARBA00023075"/>
    </source>
</evidence>
<evidence type="ECO:0000256" key="15">
    <source>
        <dbReference type="ARBA" id="ARBA00023136"/>
    </source>
</evidence>
<accession>A0A0F6QHD8</accession>
<evidence type="ECO:0000256" key="16">
    <source>
        <dbReference type="ARBA" id="ARBA00049551"/>
    </source>
</evidence>
<evidence type="ECO:0000259" key="20">
    <source>
        <dbReference type="Pfam" id="PF06444"/>
    </source>
</evidence>
<feature type="transmembrane region" description="Helical" evidence="17">
    <location>
        <begin position="57"/>
        <end position="79"/>
    </location>
</feature>
<dbReference type="GO" id="GO:0006120">
    <property type="term" value="P:mitochondrial electron transport, NADH to ubiquinone"/>
    <property type="evidence" value="ECO:0007669"/>
    <property type="project" value="InterPro"/>
</dbReference>
<keyword evidence="12 17" id="KW-0520">NAD</keyword>
<evidence type="ECO:0000256" key="18">
    <source>
        <dbReference type="SAM" id="SignalP"/>
    </source>
</evidence>
<evidence type="ECO:0000256" key="6">
    <source>
        <dbReference type="ARBA" id="ARBA00022660"/>
    </source>
</evidence>
<sequence length="350" mass="38150">MNPYLLIVLLTSLGLGTALTLSSTHWLLAWLGLEVGTLAILPLMAQRHHPRATEAATKYFIVQATAAATLLFAAFNNAWLQGHSDIQHMSHPLFTSMITLALLLKLGLAPMHTWMPQVIQGVSLNTGLIVSTWQKIAPFILLLQIKQIHPPLLTIIGLASILIGGWGGLNQTQLRKILAYSSIAHLGWILLILQHSTALATYALLIYIFMTSATFITLKKCKATTINMLTTTWTKAPTITLVAPLMLLSLGGLPPLSGFAPKWFILQELTQLNFIPHASIAAMAALLSLSYYLRLSYSITLSLSPNNLPECLQWRVNYPISTPLSSALPAALALTLFLLPLTPSALTLII</sequence>
<feature type="transmembrane region" description="Helical" evidence="17">
    <location>
        <begin position="199"/>
        <end position="218"/>
    </location>
</feature>
<geneLocation type="mitochondrion" evidence="21"/>
<feature type="signal peptide" evidence="18">
    <location>
        <begin position="1"/>
        <end position="18"/>
    </location>
</feature>
<feature type="transmembrane region" description="Helical" evidence="17">
    <location>
        <begin position="274"/>
        <end position="293"/>
    </location>
</feature>
<dbReference type="InterPro" id="IPR050175">
    <property type="entry name" value="Complex_I_Subunit_2"/>
</dbReference>
<keyword evidence="14 17" id="KW-0496">Mitochondrion</keyword>
<name>A0A0F6QHD8_MONAL</name>
<feature type="transmembrane region" description="Helical" evidence="17">
    <location>
        <begin position="177"/>
        <end position="193"/>
    </location>
</feature>
<feature type="transmembrane region" description="Helical" evidence="17">
    <location>
        <begin position="28"/>
        <end position="45"/>
    </location>
</feature>
<evidence type="ECO:0000256" key="3">
    <source>
        <dbReference type="ARBA" id="ARBA00012944"/>
    </source>
</evidence>
<dbReference type="InterPro" id="IPR010933">
    <property type="entry name" value="NADH_DH_su2_C"/>
</dbReference>
<dbReference type="PANTHER" id="PTHR46552">
    <property type="entry name" value="NADH-UBIQUINONE OXIDOREDUCTASE CHAIN 2"/>
    <property type="match status" value="1"/>
</dbReference>
<evidence type="ECO:0000256" key="17">
    <source>
        <dbReference type="RuleBase" id="RU003403"/>
    </source>
</evidence>
<evidence type="ECO:0000256" key="8">
    <source>
        <dbReference type="ARBA" id="ARBA00022792"/>
    </source>
</evidence>
<feature type="transmembrane region" description="Helical" evidence="17">
    <location>
        <begin position="151"/>
        <end position="170"/>
    </location>
</feature>
<feature type="transmembrane region" description="Helical" evidence="17">
    <location>
        <begin position="238"/>
        <end position="254"/>
    </location>
</feature>
<dbReference type="InterPro" id="IPR001750">
    <property type="entry name" value="ND/Mrp_TM"/>
</dbReference>
<evidence type="ECO:0000256" key="2">
    <source>
        <dbReference type="ARBA" id="ARBA00007012"/>
    </source>
</evidence>
<keyword evidence="8 17" id="KW-0999">Mitochondrion inner membrane</keyword>
<evidence type="ECO:0000256" key="1">
    <source>
        <dbReference type="ARBA" id="ARBA00004448"/>
    </source>
</evidence>
<keyword evidence="6 17" id="KW-0679">Respiratory chain</keyword>
<feature type="chain" id="PRO_5002508685" description="NADH-ubiquinone oxidoreductase chain 2" evidence="18">
    <location>
        <begin position="19"/>
        <end position="350"/>
    </location>
</feature>
<feature type="domain" description="NADH:quinone oxidoreductase/Mrp antiporter transmembrane" evidence="19">
    <location>
        <begin position="23"/>
        <end position="287"/>
    </location>
</feature>
<comment type="similarity">
    <text evidence="2 17">Belongs to the complex I subunit 2 family.</text>
</comment>
<comment type="catalytic activity">
    <reaction evidence="16 17">
        <text>a ubiquinone + NADH + 5 H(+)(in) = a ubiquinol + NAD(+) + 4 H(+)(out)</text>
        <dbReference type="Rhea" id="RHEA:29091"/>
        <dbReference type="Rhea" id="RHEA-COMP:9565"/>
        <dbReference type="Rhea" id="RHEA-COMP:9566"/>
        <dbReference type="ChEBI" id="CHEBI:15378"/>
        <dbReference type="ChEBI" id="CHEBI:16389"/>
        <dbReference type="ChEBI" id="CHEBI:17976"/>
        <dbReference type="ChEBI" id="CHEBI:57540"/>
        <dbReference type="ChEBI" id="CHEBI:57945"/>
        <dbReference type="EC" id="7.1.1.2"/>
    </reaction>
</comment>
<feature type="transmembrane region" description="Helical" evidence="17">
    <location>
        <begin position="327"/>
        <end position="349"/>
    </location>
</feature>
<reference evidence="21" key="1">
    <citation type="journal article" date="2015" name="Mitochondrial DNA">
        <title>Characteristics and phylogenetic studies of complete mitochondrial DNA based on the ricefield eel (Monopterus albus) from four different areas.</title>
        <authorList>
            <person name="Chen D."/>
            <person name="Chu W."/>
            <person name="He Y."/>
            <person name="Liang X.F."/>
            <person name="Mai K."/>
        </authorList>
    </citation>
    <scope>NUCLEOTIDE SEQUENCE</scope>
</reference>
<dbReference type="GO" id="GO:0005743">
    <property type="term" value="C:mitochondrial inner membrane"/>
    <property type="evidence" value="ECO:0007669"/>
    <property type="project" value="UniProtKB-SubCell"/>
</dbReference>
<keyword evidence="18" id="KW-0732">Signal</keyword>
<evidence type="ECO:0000259" key="19">
    <source>
        <dbReference type="Pfam" id="PF00361"/>
    </source>
</evidence>
<dbReference type="Pfam" id="PF00361">
    <property type="entry name" value="Proton_antipo_M"/>
    <property type="match status" value="1"/>
</dbReference>
<dbReference type="EMBL" id="KP779625">
    <property type="protein sequence ID" value="AKE07167.1"/>
    <property type="molecule type" value="Genomic_DNA"/>
</dbReference>
<feature type="domain" description="NADH dehydrogenase subunit 2 C-terminal" evidence="20">
    <location>
        <begin position="291"/>
        <end position="344"/>
    </location>
</feature>
<feature type="transmembrane region" description="Helical" evidence="17">
    <location>
        <begin position="91"/>
        <end position="110"/>
    </location>
</feature>
<comment type="subcellular location">
    <subcellularLocation>
        <location evidence="1 17">Mitochondrion inner membrane</location>
        <topology evidence="1 17">Multi-pass membrane protein</topology>
    </subcellularLocation>
</comment>
<keyword evidence="7 17" id="KW-0812">Transmembrane</keyword>
<organism evidence="21">
    <name type="scientific">Monopterus albus</name>
    <name type="common">Swamp eel</name>
    <dbReference type="NCBI Taxonomy" id="43700"/>
    <lineage>
        <taxon>Eukaryota</taxon>
        <taxon>Metazoa</taxon>
        <taxon>Chordata</taxon>
        <taxon>Craniata</taxon>
        <taxon>Vertebrata</taxon>
        <taxon>Euteleostomi</taxon>
        <taxon>Actinopterygii</taxon>
        <taxon>Neopterygii</taxon>
        <taxon>Teleostei</taxon>
        <taxon>Neoteleostei</taxon>
        <taxon>Acanthomorphata</taxon>
        <taxon>Anabantaria</taxon>
        <taxon>Synbranchiformes</taxon>
        <taxon>Synbranchidae</taxon>
        <taxon>Monopterus</taxon>
    </lineage>
</organism>
<dbReference type="GO" id="GO:0008137">
    <property type="term" value="F:NADH dehydrogenase (ubiquinone) activity"/>
    <property type="evidence" value="ECO:0007669"/>
    <property type="project" value="UniProtKB-EC"/>
</dbReference>
<dbReference type="EC" id="7.1.1.2" evidence="3 17"/>
<protein>
    <recommendedName>
        <fullName evidence="4 17">NADH-ubiquinone oxidoreductase chain 2</fullName>
        <ecNumber evidence="3 17">7.1.1.2</ecNumber>
    </recommendedName>
</protein>
<comment type="function">
    <text evidence="17">Core subunit of the mitochondrial membrane respiratory chain NADH dehydrogenase (Complex I) which catalyzes electron transfer from NADH through the respiratory chain, using ubiquinone as an electron acceptor. Essential for the catalytic activity and assembly of complex I.</text>
</comment>
<keyword evidence="10 17" id="KW-0249">Electron transport</keyword>
<evidence type="ECO:0000256" key="12">
    <source>
        <dbReference type="ARBA" id="ARBA00023027"/>
    </source>
</evidence>
<evidence type="ECO:0000256" key="11">
    <source>
        <dbReference type="ARBA" id="ARBA00022989"/>
    </source>
</evidence>
<dbReference type="Pfam" id="PF06444">
    <property type="entry name" value="NADH_dehy_S2_C"/>
    <property type="match status" value="1"/>
</dbReference>
<keyword evidence="5" id="KW-0813">Transport</keyword>
<evidence type="ECO:0000256" key="14">
    <source>
        <dbReference type="ARBA" id="ARBA00023128"/>
    </source>
</evidence>